<evidence type="ECO:0000313" key="2">
    <source>
        <dbReference type="EMBL" id="SDL95455.1"/>
    </source>
</evidence>
<name>A0A1G9PBA9_9ACTN</name>
<keyword evidence="3" id="KW-1185">Reference proteome</keyword>
<dbReference type="Pfam" id="PF04965">
    <property type="entry name" value="GPW_gp25"/>
    <property type="match status" value="1"/>
</dbReference>
<reference evidence="2 3" key="1">
    <citation type="submission" date="2016-10" db="EMBL/GenBank/DDBJ databases">
        <authorList>
            <person name="de Groot N.N."/>
        </authorList>
    </citation>
    <scope>NUCLEOTIDE SEQUENCE [LARGE SCALE GENOMIC DNA]</scope>
    <source>
        <strain evidence="2 3">CGMCC 4.6533</strain>
    </source>
</reference>
<dbReference type="STRING" id="633440.SAMN05421869_13377"/>
<sequence length="128" mass="13840">MKVDDRGVAYPVGADDTGGIAESAGAERVRQSILIILGTRPGERIMRPDFGCELHSLAFAPNTPATANLARHYVEFALARWEPRIEVTGVDVGNDLLAAALAINVTYRVRGTRDELSLVLPFPLEQPA</sequence>
<dbReference type="SUPFAM" id="SSF160719">
    <property type="entry name" value="gpW/gp25-like"/>
    <property type="match status" value="1"/>
</dbReference>
<organism evidence="2 3">
    <name type="scientific">Nonomuraea jiangxiensis</name>
    <dbReference type="NCBI Taxonomy" id="633440"/>
    <lineage>
        <taxon>Bacteria</taxon>
        <taxon>Bacillati</taxon>
        <taxon>Actinomycetota</taxon>
        <taxon>Actinomycetes</taxon>
        <taxon>Streptosporangiales</taxon>
        <taxon>Streptosporangiaceae</taxon>
        <taxon>Nonomuraea</taxon>
    </lineage>
</organism>
<dbReference type="EMBL" id="FNDJ01000033">
    <property type="protein sequence ID" value="SDL95455.1"/>
    <property type="molecule type" value="Genomic_DNA"/>
</dbReference>
<accession>A0A1G9PBA9</accession>
<feature type="domain" description="IraD/Gp25-like" evidence="1">
    <location>
        <begin position="25"/>
        <end position="112"/>
    </location>
</feature>
<dbReference type="OrthoDB" id="9802846at2"/>
<dbReference type="InterPro" id="IPR007048">
    <property type="entry name" value="IraD/Gp25-like"/>
</dbReference>
<evidence type="ECO:0000313" key="3">
    <source>
        <dbReference type="Proteomes" id="UP000199202"/>
    </source>
</evidence>
<evidence type="ECO:0000259" key="1">
    <source>
        <dbReference type="Pfam" id="PF04965"/>
    </source>
</evidence>
<dbReference type="AlphaFoldDB" id="A0A1G9PBA9"/>
<dbReference type="Gene3D" id="3.10.450.40">
    <property type="match status" value="1"/>
</dbReference>
<gene>
    <name evidence="2" type="ORF">SAMN05421869_13377</name>
</gene>
<proteinExistence type="predicted"/>
<dbReference type="Proteomes" id="UP000199202">
    <property type="component" value="Unassembled WGS sequence"/>
</dbReference>
<protein>
    <recommendedName>
        <fullName evidence="1">IraD/Gp25-like domain-containing protein</fullName>
    </recommendedName>
</protein>